<dbReference type="Pfam" id="PF13786">
    <property type="entry name" value="DUF4179"/>
    <property type="match status" value="1"/>
</dbReference>
<feature type="domain" description="DUF4179" evidence="2">
    <location>
        <begin position="49"/>
        <end position="135"/>
    </location>
</feature>
<protein>
    <recommendedName>
        <fullName evidence="6">DUF4179 domain-containing protein</fullName>
    </recommendedName>
</protein>
<evidence type="ECO:0000313" key="4">
    <source>
        <dbReference type="EMBL" id="ADL50871.1"/>
    </source>
</evidence>
<dbReference type="KEGG" id="ccb:Clocel_1112"/>
<evidence type="ECO:0000259" key="3">
    <source>
        <dbReference type="Pfam" id="PF18705"/>
    </source>
</evidence>
<proteinExistence type="predicted"/>
<sequence>MRTSVKHDEKDIYELLNYADTDENIYDDFQLDETTSKRIKQRIDKKLFKKKKLINYGTAAILLISIGTFSINNSTFASVVQKSIIETYQSLRGNHVNYAKYSSNVNLSAYDKGVTFTVKEIVCDDNELFIAYSIISDDKLTDLIQYPRDILATFKVDGESIPSDNFGNGKFINDNQYDGLIHLNIMRSNLSDIFYLDLDISALDMLKGSWKFNMQVNKEEVHKATKTYELNKTITLGKEPLTIKRINSSPLSTSIEIEITKFFKFYFFLFDDKGNMIRETSTSRNELSSELHFKAFLHDDIKSLTLLPFSCNDDFVANPRLYDMNSLPLELSQGELGKLVVKKFEWEDDTLKVFYTAEGKIPLIQSEYLGLYDSQGNFLKNKSSYIQVSPENQHDFVMCFKGVSKNKKYKIGTSRIEEFYQLDEASKVTIDLK</sequence>
<dbReference type="InterPro" id="IPR040680">
    <property type="entry name" value="DUF5643"/>
</dbReference>
<feature type="transmembrane region" description="Helical" evidence="1">
    <location>
        <begin position="53"/>
        <end position="71"/>
    </location>
</feature>
<feature type="domain" description="DUF5643" evidence="3">
    <location>
        <begin position="225"/>
        <end position="330"/>
    </location>
</feature>
<keyword evidence="1" id="KW-0812">Transmembrane</keyword>
<organism evidence="4 5">
    <name type="scientific">Clostridium cellulovorans (strain ATCC 35296 / DSM 3052 / OCM 3 / 743B)</name>
    <dbReference type="NCBI Taxonomy" id="573061"/>
    <lineage>
        <taxon>Bacteria</taxon>
        <taxon>Bacillati</taxon>
        <taxon>Bacillota</taxon>
        <taxon>Clostridia</taxon>
        <taxon>Eubacteriales</taxon>
        <taxon>Clostridiaceae</taxon>
        <taxon>Clostridium</taxon>
    </lineage>
</organism>
<dbReference type="STRING" id="573061.Clocel_1112"/>
<evidence type="ECO:0000259" key="2">
    <source>
        <dbReference type="Pfam" id="PF13786"/>
    </source>
</evidence>
<dbReference type="Gene3D" id="2.60.40.1630">
    <property type="entry name" value="bacillus anthracis domain"/>
    <property type="match status" value="1"/>
</dbReference>
<reference evidence="4 5" key="1">
    <citation type="submission" date="2010-08" db="EMBL/GenBank/DDBJ databases">
        <title>Complete sequence of Clostridium cellulovorans 743B.</title>
        <authorList>
            <consortium name="US DOE Joint Genome Institute"/>
            <person name="Lucas S."/>
            <person name="Copeland A."/>
            <person name="Lapidus A."/>
            <person name="Cheng J.-F."/>
            <person name="Bruce D."/>
            <person name="Goodwin L."/>
            <person name="Pitluck S."/>
            <person name="Chertkov O."/>
            <person name="Detter J.C."/>
            <person name="Han C."/>
            <person name="Tapia R."/>
            <person name="Land M."/>
            <person name="Hauser L."/>
            <person name="Chang Y.-J."/>
            <person name="Jeffries C."/>
            <person name="Kyrpides N."/>
            <person name="Ivanova N."/>
            <person name="Mikhailova N."/>
            <person name="Hemme C.L."/>
            <person name="Woyke T."/>
        </authorList>
    </citation>
    <scope>NUCLEOTIDE SEQUENCE [LARGE SCALE GENOMIC DNA]</scope>
    <source>
        <strain evidence="5">ATCC 35296 / DSM 3052 / OCM 3 / 743B</strain>
    </source>
</reference>
<evidence type="ECO:0000256" key="1">
    <source>
        <dbReference type="SAM" id="Phobius"/>
    </source>
</evidence>
<dbReference type="RefSeq" id="WP_010076280.1">
    <property type="nucleotide sequence ID" value="NC_014393.1"/>
</dbReference>
<keyword evidence="1" id="KW-0472">Membrane</keyword>
<accession>D9SU33</accession>
<dbReference type="AlphaFoldDB" id="D9SU33"/>
<keyword evidence="5" id="KW-1185">Reference proteome</keyword>
<dbReference type="Proteomes" id="UP000002730">
    <property type="component" value="Chromosome"/>
</dbReference>
<keyword evidence="1" id="KW-1133">Transmembrane helix</keyword>
<dbReference type="OrthoDB" id="1899020at2"/>
<dbReference type="eggNOG" id="ENOG502ZA1Y">
    <property type="taxonomic scope" value="Bacteria"/>
</dbReference>
<evidence type="ECO:0008006" key="6">
    <source>
        <dbReference type="Google" id="ProtNLM"/>
    </source>
</evidence>
<name>D9SU33_CLOC7</name>
<dbReference type="InterPro" id="IPR025436">
    <property type="entry name" value="DUF4179"/>
</dbReference>
<gene>
    <name evidence="4" type="ordered locus">Clocel_1112</name>
</gene>
<evidence type="ECO:0000313" key="5">
    <source>
        <dbReference type="Proteomes" id="UP000002730"/>
    </source>
</evidence>
<dbReference type="HOGENOM" id="CLU_035974_0_0_9"/>
<dbReference type="Pfam" id="PF18705">
    <property type="entry name" value="DUF5643"/>
    <property type="match status" value="1"/>
</dbReference>
<dbReference type="EMBL" id="CP002160">
    <property type="protein sequence ID" value="ADL50871.1"/>
    <property type="molecule type" value="Genomic_DNA"/>
</dbReference>